<proteinExistence type="predicted"/>
<dbReference type="Pfam" id="PF13020">
    <property type="entry name" value="NOV_C"/>
    <property type="match status" value="1"/>
</dbReference>
<reference evidence="2 3" key="1">
    <citation type="submission" date="2018-07" db="EMBL/GenBank/DDBJ databases">
        <title>Genomic Encyclopedia of Type Strains, Phase IV (KMG-IV): sequencing the most valuable type-strain genomes for metagenomic binning, comparative biology and taxonomic classification.</title>
        <authorList>
            <person name="Goeker M."/>
        </authorList>
    </citation>
    <scope>NUCLEOTIDE SEQUENCE [LARGE SCALE GENOMIC DNA]</scope>
    <source>
        <strain evidence="2 3">DSM 26725</strain>
    </source>
</reference>
<comment type="caution">
    <text evidence="2">The sequence shown here is derived from an EMBL/GenBank/DDBJ whole genome shotgun (WGS) entry which is preliminary data.</text>
</comment>
<accession>A0A3D9FG27</accession>
<dbReference type="EMBL" id="QRDP01000004">
    <property type="protein sequence ID" value="RED16713.1"/>
    <property type="molecule type" value="Genomic_DNA"/>
</dbReference>
<organism evidence="2 3">
    <name type="scientific">Parasphingopyxis lamellibrachiae</name>
    <dbReference type="NCBI Taxonomy" id="680125"/>
    <lineage>
        <taxon>Bacteria</taxon>
        <taxon>Pseudomonadati</taxon>
        <taxon>Pseudomonadota</taxon>
        <taxon>Alphaproteobacteria</taxon>
        <taxon>Sphingomonadales</taxon>
        <taxon>Sphingomonadaceae</taxon>
        <taxon>Parasphingopyxis</taxon>
    </lineage>
</organism>
<evidence type="ECO:0000313" key="2">
    <source>
        <dbReference type="EMBL" id="RED16713.1"/>
    </source>
</evidence>
<protein>
    <submittedName>
        <fullName evidence="2">Uncharacterized protein DUF3883</fullName>
    </submittedName>
</protein>
<dbReference type="AlphaFoldDB" id="A0A3D9FG27"/>
<evidence type="ECO:0000313" key="3">
    <source>
        <dbReference type="Proteomes" id="UP000256310"/>
    </source>
</evidence>
<dbReference type="Proteomes" id="UP000256310">
    <property type="component" value="Unassembled WGS sequence"/>
</dbReference>
<sequence length="115" mass="12913">MLVGFAMHRKVLYGAAFDLVKLDADIDLSDPEAIAANIGAIQVIEVKSTNQERIGDDLKGYFFDLTNAELLVAQKLGDQFKFVFVNIVSGRWQEMSINEVFGRAKAIYPSMHIRF</sequence>
<evidence type="ECO:0000259" key="1">
    <source>
        <dbReference type="Pfam" id="PF13020"/>
    </source>
</evidence>
<feature type="domain" description="Protein NO VEIN C-terminal" evidence="1">
    <location>
        <begin position="22"/>
        <end position="88"/>
    </location>
</feature>
<name>A0A3D9FG27_9SPHN</name>
<dbReference type="InterPro" id="IPR024975">
    <property type="entry name" value="NOV_C"/>
</dbReference>
<keyword evidence="3" id="KW-1185">Reference proteome</keyword>
<gene>
    <name evidence="2" type="ORF">DFR46_1741</name>
</gene>